<dbReference type="Gene3D" id="3.40.630.40">
    <property type="entry name" value="Zn-dependent exopeptidases"/>
    <property type="match status" value="1"/>
</dbReference>
<evidence type="ECO:0000259" key="2">
    <source>
        <dbReference type="SMART" id="SM00646"/>
    </source>
</evidence>
<dbReference type="PROSITE" id="PS51257">
    <property type="entry name" value="PROKAR_LIPOPROTEIN"/>
    <property type="match status" value="1"/>
</dbReference>
<dbReference type="EMBL" id="CAESAL010000141">
    <property type="protein sequence ID" value="CAB4347018.1"/>
    <property type="molecule type" value="Genomic_DNA"/>
</dbReference>
<protein>
    <submittedName>
        <fullName evidence="3">Unannotated protein</fullName>
    </submittedName>
</protein>
<dbReference type="InterPro" id="IPR002508">
    <property type="entry name" value="MurNAc-LAA_cat"/>
</dbReference>
<dbReference type="GO" id="GO:0030288">
    <property type="term" value="C:outer membrane-bounded periplasmic space"/>
    <property type="evidence" value="ECO:0007669"/>
    <property type="project" value="TreeGrafter"/>
</dbReference>
<dbReference type="PANTHER" id="PTHR30404">
    <property type="entry name" value="N-ACETYLMURAMOYL-L-ALANINE AMIDASE"/>
    <property type="match status" value="1"/>
</dbReference>
<keyword evidence="1" id="KW-0378">Hydrolase</keyword>
<accession>A0A6J5ZZQ4</accession>
<dbReference type="Pfam" id="PF01520">
    <property type="entry name" value="Amidase_3"/>
    <property type="match status" value="1"/>
</dbReference>
<reference evidence="3" key="1">
    <citation type="submission" date="2020-05" db="EMBL/GenBank/DDBJ databases">
        <authorList>
            <person name="Chiriac C."/>
            <person name="Salcher M."/>
            <person name="Ghai R."/>
            <person name="Kavagutti S V."/>
        </authorList>
    </citation>
    <scope>NUCLEOTIDE SEQUENCE</scope>
</reference>
<dbReference type="InterPro" id="IPR050695">
    <property type="entry name" value="N-acetylmuramoyl_amidase_3"/>
</dbReference>
<gene>
    <name evidence="3" type="ORF">UFOPK3331_02078</name>
</gene>
<sequence length="274" mass="28153">MRFRLAFISLAFSTSVLAACSGTSASSSNESSATESSTTTELIATTSSVTTTTAKLPLSGKVIAIDAGHNGGNFAHSAEINQLVDAGNGVTKACDTSGTASNDGYAEYEFTLSVAKDLQAQLEAQGATVVMVRTDSAGWGPCITRRAEIGNDAHADIAISIHGDGNNAAGTRGFHVLVPQTTNVNAAIAPASNRFGTLLRDSFVTTGMPVSNYLGTNGIMPRGDLGGLNLSTVPKVFIECGNMRNATDASMMRSGTFQQSAATAIDAAIVQFLS</sequence>
<proteinExistence type="predicted"/>
<organism evidence="3">
    <name type="scientific">freshwater metagenome</name>
    <dbReference type="NCBI Taxonomy" id="449393"/>
    <lineage>
        <taxon>unclassified sequences</taxon>
        <taxon>metagenomes</taxon>
        <taxon>ecological metagenomes</taxon>
    </lineage>
</organism>
<dbReference type="GO" id="GO:0008745">
    <property type="term" value="F:N-acetylmuramoyl-L-alanine amidase activity"/>
    <property type="evidence" value="ECO:0007669"/>
    <property type="project" value="InterPro"/>
</dbReference>
<evidence type="ECO:0000256" key="1">
    <source>
        <dbReference type="ARBA" id="ARBA00022801"/>
    </source>
</evidence>
<dbReference type="SMART" id="SM00646">
    <property type="entry name" value="Ami_3"/>
    <property type="match status" value="1"/>
</dbReference>
<name>A0A6J5ZZQ4_9ZZZZ</name>
<dbReference type="SUPFAM" id="SSF53187">
    <property type="entry name" value="Zn-dependent exopeptidases"/>
    <property type="match status" value="1"/>
</dbReference>
<dbReference type="AlphaFoldDB" id="A0A6J5ZZQ4"/>
<dbReference type="GO" id="GO:0009253">
    <property type="term" value="P:peptidoglycan catabolic process"/>
    <property type="evidence" value="ECO:0007669"/>
    <property type="project" value="InterPro"/>
</dbReference>
<dbReference type="PANTHER" id="PTHR30404:SF0">
    <property type="entry name" value="N-ACETYLMURAMOYL-L-ALANINE AMIDASE AMIC"/>
    <property type="match status" value="1"/>
</dbReference>
<dbReference type="CDD" id="cd02696">
    <property type="entry name" value="MurNAc-LAA"/>
    <property type="match status" value="1"/>
</dbReference>
<feature type="domain" description="MurNAc-LAA" evidence="2">
    <location>
        <begin position="147"/>
        <end position="270"/>
    </location>
</feature>
<evidence type="ECO:0000313" key="3">
    <source>
        <dbReference type="EMBL" id="CAB4347018.1"/>
    </source>
</evidence>